<dbReference type="SMART" id="SM00368">
    <property type="entry name" value="LRR_RI"/>
    <property type="match status" value="4"/>
</dbReference>
<evidence type="ECO:0000256" key="1">
    <source>
        <dbReference type="SAM" id="MobiDB-lite"/>
    </source>
</evidence>
<dbReference type="Pfam" id="PF13516">
    <property type="entry name" value="LRR_6"/>
    <property type="match status" value="1"/>
</dbReference>
<dbReference type="PANTHER" id="PTHR24114">
    <property type="entry name" value="LEUCINE RICH REPEAT FAMILY PROTEIN"/>
    <property type="match status" value="1"/>
</dbReference>
<name>A0A934W3S9_9BURK</name>
<dbReference type="Proteomes" id="UP000622890">
    <property type="component" value="Unassembled WGS sequence"/>
</dbReference>
<dbReference type="SUPFAM" id="SSF52047">
    <property type="entry name" value="RNI-like"/>
    <property type="match status" value="1"/>
</dbReference>
<comment type="caution">
    <text evidence="2">The sequence shown here is derived from an EMBL/GenBank/DDBJ whole genome shotgun (WGS) entry which is preliminary data.</text>
</comment>
<dbReference type="PANTHER" id="PTHR24114:SF50">
    <property type="entry name" value="RNI-LIKE PROTEIN"/>
    <property type="match status" value="1"/>
</dbReference>
<reference evidence="2" key="1">
    <citation type="submission" date="2021-01" db="EMBL/GenBank/DDBJ databases">
        <title>Genome sequence of strain Noviherbaspirillum sp. DKR-6.</title>
        <authorList>
            <person name="Chaudhary D.K."/>
        </authorList>
    </citation>
    <scope>NUCLEOTIDE SEQUENCE</scope>
    <source>
        <strain evidence="2">DKR-6</strain>
    </source>
</reference>
<proteinExistence type="predicted"/>
<dbReference type="EMBL" id="JAEPBG010000014">
    <property type="protein sequence ID" value="MBK4737771.1"/>
    <property type="molecule type" value="Genomic_DNA"/>
</dbReference>
<dbReference type="AlphaFoldDB" id="A0A934W3S9"/>
<accession>A0A934W3S9</accession>
<dbReference type="InterPro" id="IPR032675">
    <property type="entry name" value="LRR_dom_sf"/>
</dbReference>
<dbReference type="Gene3D" id="3.80.10.10">
    <property type="entry name" value="Ribonuclease Inhibitor"/>
    <property type="match status" value="3"/>
</dbReference>
<feature type="compositionally biased region" description="Polar residues" evidence="1">
    <location>
        <begin position="1"/>
        <end position="11"/>
    </location>
</feature>
<gene>
    <name evidence="2" type="ORF">JJB74_24385</name>
</gene>
<evidence type="ECO:0000313" key="3">
    <source>
        <dbReference type="Proteomes" id="UP000622890"/>
    </source>
</evidence>
<keyword evidence="3" id="KW-1185">Reference proteome</keyword>
<dbReference type="InterPro" id="IPR052394">
    <property type="entry name" value="LRR-containing"/>
</dbReference>
<protein>
    <submittedName>
        <fullName evidence="2">Uncharacterized protein</fullName>
    </submittedName>
</protein>
<sequence length="870" mass="96509">MIPTSNSTATRSGPRYKNSEGFSSSRADTFAKLGESALPPFPPGADFGNYGLLRRFAREGDAVLVGSKFDLLVRSCAKRGYFDVLSWMLARTGTQTLKFKIQKLVKAERLQPLMEWTRTLPVKLNLELSCSGLVSHPAELTEGLKHNPNIRGMHIDCEPGDVDKLAELHFHAFVLESLATCPSLETLYCRMSDPDIRNLTTLLKETESLTSLSLQISHIPQPFINKHFSELGSAFAACRTLTRFHISSNNLPLAFRPEWDLVFSRLLASPYLQTLTLEDWKPTPAGMAAFAQALKKNSTLQSLSITLSELTDADAKVLAEGLKGNSSLTELRCVNCRLQAEGVTALLSVAGSHTRIRKLDVSMNCVQAKAMGEVASALLQNRSLEFLVLGDSLYDLGENHSNFVRDLVPAIRANGRLRLLCISSRNLSQDILQMLSLRQLHQEMPHLEIQLDGKTLDWEQHRVTVISKLHLLKTVAQIDGGQSGPDTGRAPGSDIRLRQEDWDALRPLLDPPVSGNPWPRPENALRPITASHFEAIDSTRARYISTSDFPGFDLTDDTGTITRFTTLVRDELIISGKQRYEPEFDRVFPIRHPGNPSLVHPDYANENDPRKCGGKVRLRGIGFYKDSGASMSKSYLWNELKKNFPGHRIPDQEALIALIKQSATAEIEATLHGKFPPSARSLSVVKLTREQCDDENEADMLAGQYGVVLANYAADQQPSLDKGRIAGIFAGGMMRTPEDRDLYEAAYGEQAAKDYGAEVRKYGGGGKDMIGWNPYGGGNALQFLNSTFVLHTDGEMRVDSGRTNAILFPLRLELIDRHGHERTETMLAVIQVRLVAQGKQLKLDYGPEYRLQLQAARNALRPVKQEGSTH</sequence>
<feature type="region of interest" description="Disordered" evidence="1">
    <location>
        <begin position="1"/>
        <end position="23"/>
    </location>
</feature>
<dbReference type="InterPro" id="IPR001611">
    <property type="entry name" value="Leu-rich_rpt"/>
</dbReference>
<evidence type="ECO:0000313" key="2">
    <source>
        <dbReference type="EMBL" id="MBK4737771.1"/>
    </source>
</evidence>
<organism evidence="2 3">
    <name type="scientific">Noviherbaspirillum pedocola</name>
    <dbReference type="NCBI Taxonomy" id="2801341"/>
    <lineage>
        <taxon>Bacteria</taxon>
        <taxon>Pseudomonadati</taxon>
        <taxon>Pseudomonadota</taxon>
        <taxon>Betaproteobacteria</taxon>
        <taxon>Burkholderiales</taxon>
        <taxon>Oxalobacteraceae</taxon>
        <taxon>Noviherbaspirillum</taxon>
    </lineage>
</organism>
<dbReference type="RefSeq" id="WP_200596340.1">
    <property type="nucleotide sequence ID" value="NZ_JAEPBG010000014.1"/>
</dbReference>